<evidence type="ECO:0000313" key="1">
    <source>
        <dbReference type="EMBL" id="KAH3788085.1"/>
    </source>
</evidence>
<dbReference type="EMBL" id="JAIWYP010000008">
    <property type="protein sequence ID" value="KAH3788085.1"/>
    <property type="molecule type" value="Genomic_DNA"/>
</dbReference>
<proteinExistence type="predicted"/>
<dbReference type="Proteomes" id="UP000828390">
    <property type="component" value="Unassembled WGS sequence"/>
</dbReference>
<reference evidence="1" key="1">
    <citation type="journal article" date="2019" name="bioRxiv">
        <title>The Genome of the Zebra Mussel, Dreissena polymorpha: A Resource for Invasive Species Research.</title>
        <authorList>
            <person name="McCartney M.A."/>
            <person name="Auch B."/>
            <person name="Kono T."/>
            <person name="Mallez S."/>
            <person name="Zhang Y."/>
            <person name="Obille A."/>
            <person name="Becker A."/>
            <person name="Abrahante J.E."/>
            <person name="Garbe J."/>
            <person name="Badalamenti J.P."/>
            <person name="Herman A."/>
            <person name="Mangelson H."/>
            <person name="Liachko I."/>
            <person name="Sullivan S."/>
            <person name="Sone E.D."/>
            <person name="Koren S."/>
            <person name="Silverstein K.A.T."/>
            <person name="Beckman K.B."/>
            <person name="Gohl D.M."/>
        </authorList>
    </citation>
    <scope>NUCLEOTIDE SEQUENCE</scope>
    <source>
        <strain evidence="1">Duluth1</strain>
        <tissue evidence="1">Whole animal</tissue>
    </source>
</reference>
<name>A0A9D4F1U0_DREPO</name>
<organism evidence="1 2">
    <name type="scientific">Dreissena polymorpha</name>
    <name type="common">Zebra mussel</name>
    <name type="synonym">Mytilus polymorpha</name>
    <dbReference type="NCBI Taxonomy" id="45954"/>
    <lineage>
        <taxon>Eukaryota</taxon>
        <taxon>Metazoa</taxon>
        <taxon>Spiralia</taxon>
        <taxon>Lophotrochozoa</taxon>
        <taxon>Mollusca</taxon>
        <taxon>Bivalvia</taxon>
        <taxon>Autobranchia</taxon>
        <taxon>Heteroconchia</taxon>
        <taxon>Euheterodonta</taxon>
        <taxon>Imparidentia</taxon>
        <taxon>Neoheterodontei</taxon>
        <taxon>Myida</taxon>
        <taxon>Dreissenoidea</taxon>
        <taxon>Dreissenidae</taxon>
        <taxon>Dreissena</taxon>
    </lineage>
</organism>
<reference evidence="1" key="2">
    <citation type="submission" date="2020-11" db="EMBL/GenBank/DDBJ databases">
        <authorList>
            <person name="McCartney M.A."/>
            <person name="Auch B."/>
            <person name="Kono T."/>
            <person name="Mallez S."/>
            <person name="Becker A."/>
            <person name="Gohl D.M."/>
            <person name="Silverstein K.A.T."/>
            <person name="Koren S."/>
            <person name="Bechman K.B."/>
            <person name="Herman A."/>
            <person name="Abrahante J.E."/>
            <person name="Garbe J."/>
        </authorList>
    </citation>
    <scope>NUCLEOTIDE SEQUENCE</scope>
    <source>
        <strain evidence="1">Duluth1</strain>
        <tissue evidence="1">Whole animal</tissue>
    </source>
</reference>
<gene>
    <name evidence="1" type="ORF">DPMN_166215</name>
</gene>
<evidence type="ECO:0000313" key="2">
    <source>
        <dbReference type="Proteomes" id="UP000828390"/>
    </source>
</evidence>
<keyword evidence="2" id="KW-1185">Reference proteome</keyword>
<comment type="caution">
    <text evidence="1">The sequence shown here is derived from an EMBL/GenBank/DDBJ whole genome shotgun (WGS) entry which is preliminary data.</text>
</comment>
<protein>
    <submittedName>
        <fullName evidence="1">Uncharacterized protein</fullName>
    </submittedName>
</protein>
<accession>A0A9D4F1U0</accession>
<dbReference type="AlphaFoldDB" id="A0A9D4F1U0"/>
<sequence>MSNKVAVLEQDLDDANQYRRRHCVIVSNVPENKDESTDDIIMQIAKDNGSNIVSHRRYMDI</sequence>